<dbReference type="InterPro" id="IPR024961">
    <property type="entry name" value="T2SS_GspC_N"/>
</dbReference>
<dbReference type="KEGG" id="mmt:Metme_0901"/>
<keyword evidence="8" id="KW-0472">Membrane</keyword>
<dbReference type="HOGENOM" id="CLU_1480406_0_0_6"/>
<organism evidence="10 11">
    <name type="scientific">Methylomonas methanica (strain DSM 25384 / MC09)</name>
    <dbReference type="NCBI Taxonomy" id="857087"/>
    <lineage>
        <taxon>Bacteria</taxon>
        <taxon>Pseudomonadati</taxon>
        <taxon>Pseudomonadota</taxon>
        <taxon>Gammaproteobacteria</taxon>
        <taxon>Methylococcales</taxon>
        <taxon>Methylococcaceae</taxon>
        <taxon>Methylomonas</taxon>
    </lineage>
</organism>
<feature type="domain" description="Type II secretion system protein GspC N-terminal" evidence="9">
    <location>
        <begin position="36"/>
        <end position="170"/>
    </location>
</feature>
<evidence type="ECO:0000256" key="2">
    <source>
        <dbReference type="ARBA" id="ARBA00022448"/>
    </source>
</evidence>
<protein>
    <recommendedName>
        <fullName evidence="9">Type II secretion system protein GspC N-terminal domain-containing protein</fullName>
    </recommendedName>
</protein>
<dbReference type="Gene3D" id="2.30.30.830">
    <property type="match status" value="1"/>
</dbReference>
<evidence type="ECO:0000256" key="3">
    <source>
        <dbReference type="ARBA" id="ARBA00022475"/>
    </source>
</evidence>
<keyword evidence="3" id="KW-1003">Cell membrane</keyword>
<evidence type="ECO:0000256" key="8">
    <source>
        <dbReference type="ARBA" id="ARBA00023136"/>
    </source>
</evidence>
<dbReference type="RefSeq" id="WP_013817606.1">
    <property type="nucleotide sequence ID" value="NC_015572.1"/>
</dbReference>
<dbReference type="GO" id="GO:0015031">
    <property type="term" value="P:protein transport"/>
    <property type="evidence" value="ECO:0007669"/>
    <property type="project" value="UniProtKB-KW"/>
</dbReference>
<evidence type="ECO:0000313" key="11">
    <source>
        <dbReference type="Proteomes" id="UP000008888"/>
    </source>
</evidence>
<name>G0A6N8_METMM</name>
<keyword evidence="2" id="KW-0813">Transport</keyword>
<evidence type="ECO:0000256" key="1">
    <source>
        <dbReference type="ARBA" id="ARBA00004533"/>
    </source>
</evidence>
<evidence type="ECO:0000256" key="5">
    <source>
        <dbReference type="ARBA" id="ARBA00022692"/>
    </source>
</evidence>
<keyword evidence="5" id="KW-0812">Transmembrane</keyword>
<dbReference type="OrthoDB" id="1491375at2"/>
<dbReference type="Pfam" id="PF11356">
    <property type="entry name" value="T2SSC"/>
    <property type="match status" value="1"/>
</dbReference>
<dbReference type="GO" id="GO:0005886">
    <property type="term" value="C:plasma membrane"/>
    <property type="evidence" value="ECO:0007669"/>
    <property type="project" value="UniProtKB-SubCell"/>
</dbReference>
<reference key="2">
    <citation type="submission" date="2011-05" db="EMBL/GenBank/DDBJ databases">
        <title>Complete genome sequence of the aerobic marine methanotroph Methylomonas methanica MC09.</title>
        <authorList>
            <person name="Boden R."/>
            <person name="Cunliffe M."/>
            <person name="Scanlan J."/>
            <person name="Moussard H."/>
            <person name="Kits K.D."/>
            <person name="Klotz M."/>
            <person name="Jetten M."/>
            <person name="Vuilleumier S."/>
            <person name="Han J."/>
            <person name="Peters L."/>
            <person name="Mikhailova N."/>
            <person name="Teshima H."/>
            <person name="Tapia R."/>
            <person name="Kyrpides N."/>
            <person name="Ivanova N."/>
            <person name="Pagani I."/>
            <person name="Cheng J.-F."/>
            <person name="Goodwin L."/>
            <person name="Han C."/>
            <person name="Hauser L."/>
            <person name="Land M."/>
            <person name="Lapidus A."/>
            <person name="Lucas S."/>
            <person name="Pitluck S."/>
            <person name="Woyke T."/>
            <person name="Stein L.Y."/>
            <person name="Murrell C."/>
        </authorList>
    </citation>
    <scope>NUCLEOTIDE SEQUENCE</scope>
    <source>
        <strain>MC09</strain>
    </source>
</reference>
<dbReference type="AlphaFoldDB" id="G0A6N8"/>
<reference evidence="11" key="3">
    <citation type="submission" date="2011-05" db="EMBL/GenBank/DDBJ databases">
        <title>Complete sequence of Methylomonas methanica MC09.</title>
        <authorList>
            <consortium name="US DOE Joint Genome Institute"/>
            <person name="Lucas S."/>
            <person name="Han J."/>
            <person name="Lapidus A."/>
            <person name="Cheng J.-F."/>
            <person name="Goodwin L."/>
            <person name="Pitluck S."/>
            <person name="Peters L."/>
            <person name="Mikhailova N."/>
            <person name="Teshima H."/>
            <person name="Han C."/>
            <person name="Tapia R."/>
            <person name="Land M."/>
            <person name="Hauser L."/>
            <person name="Kyrpides N."/>
            <person name="Ivanova N."/>
            <person name="Pagani I."/>
            <person name="Stein L."/>
            <person name="Woyke T."/>
        </authorList>
    </citation>
    <scope>NUCLEOTIDE SEQUENCE [LARGE SCALE GENOMIC DNA]</scope>
    <source>
        <strain evidence="11">MC09</strain>
    </source>
</reference>
<gene>
    <name evidence="10" type="ordered locus">Metme_0901</name>
</gene>
<evidence type="ECO:0000256" key="6">
    <source>
        <dbReference type="ARBA" id="ARBA00022927"/>
    </source>
</evidence>
<proteinExistence type="predicted"/>
<comment type="subcellular location">
    <subcellularLocation>
        <location evidence="1">Cell inner membrane</location>
    </subcellularLocation>
</comment>
<evidence type="ECO:0000256" key="7">
    <source>
        <dbReference type="ARBA" id="ARBA00022989"/>
    </source>
</evidence>
<evidence type="ECO:0000256" key="4">
    <source>
        <dbReference type="ARBA" id="ARBA00022519"/>
    </source>
</evidence>
<keyword evidence="11" id="KW-1185">Reference proteome</keyword>
<reference evidence="10 11" key="1">
    <citation type="journal article" date="2011" name="J. Bacteriol.">
        <title>Complete Genome Sequence of the Aerobic Marine Methanotroph Methylomonas methanica MC09.</title>
        <authorList>
            <person name="Boden R."/>
            <person name="Cunliffe M."/>
            <person name="Scanlan J."/>
            <person name="Moussard H."/>
            <person name="Kits K.D."/>
            <person name="Klotz M.G."/>
            <person name="Jetten M.S."/>
            <person name="Vuilleumier S."/>
            <person name="Han J."/>
            <person name="Peters L."/>
            <person name="Mikhailova N."/>
            <person name="Teshima H."/>
            <person name="Tapia R."/>
            <person name="Kyrpides N."/>
            <person name="Ivanova N."/>
            <person name="Pagani I."/>
            <person name="Cheng J.F."/>
            <person name="Goodwin L."/>
            <person name="Han C."/>
            <person name="Hauser L."/>
            <person name="Land M.L."/>
            <person name="Lapidus A."/>
            <person name="Lucas S."/>
            <person name="Pitluck S."/>
            <person name="Woyke T."/>
            <person name="Stein L."/>
            <person name="Murrell J.C."/>
        </authorList>
    </citation>
    <scope>NUCLEOTIDE SEQUENCE [LARGE SCALE GENOMIC DNA]</scope>
    <source>
        <strain evidence="10 11">MC09</strain>
    </source>
</reference>
<dbReference type="Proteomes" id="UP000008888">
    <property type="component" value="Chromosome"/>
</dbReference>
<keyword evidence="4" id="KW-0997">Cell inner membrane</keyword>
<dbReference type="EMBL" id="CP002738">
    <property type="protein sequence ID" value="AEF99339.1"/>
    <property type="molecule type" value="Genomic_DNA"/>
</dbReference>
<sequence length="182" mass="19911">MTKLWLLSANEIAAPRFSIRLFNGQGALPPLTAGVLSALYLTWAILSWPLPAEPLAPLKNEQTTSVAEPDADAASDYLEIADWHLFGLDQTAEAETVATALVETPLQLKLLGTFLVSGRPDNRYAIIQSADGLQQKYREGEALPEDAVLQHVEKTRVVLKHLQRLESLAFEPNPVSFSAPNP</sequence>
<evidence type="ECO:0000259" key="9">
    <source>
        <dbReference type="Pfam" id="PF11356"/>
    </source>
</evidence>
<keyword evidence="6" id="KW-0653">Protein transport</keyword>
<keyword evidence="7" id="KW-1133">Transmembrane helix</keyword>
<accession>G0A6N8</accession>
<evidence type="ECO:0000313" key="10">
    <source>
        <dbReference type="EMBL" id="AEF99339.1"/>
    </source>
</evidence>
<dbReference type="STRING" id="857087.Metme_0901"/>